<dbReference type="Proteomes" id="UP000504611">
    <property type="component" value="Unplaced"/>
</dbReference>
<dbReference type="PROSITE" id="PS50016">
    <property type="entry name" value="ZF_PHD_2"/>
    <property type="match status" value="2"/>
</dbReference>
<organism evidence="12 13">
    <name type="scientific">Notothenia coriiceps</name>
    <name type="common">black rockcod</name>
    <dbReference type="NCBI Taxonomy" id="8208"/>
    <lineage>
        <taxon>Eukaryota</taxon>
        <taxon>Metazoa</taxon>
        <taxon>Chordata</taxon>
        <taxon>Craniata</taxon>
        <taxon>Vertebrata</taxon>
        <taxon>Euteleostomi</taxon>
        <taxon>Actinopterygii</taxon>
        <taxon>Neopterygii</taxon>
        <taxon>Teleostei</taxon>
        <taxon>Neoteleostei</taxon>
        <taxon>Acanthomorphata</taxon>
        <taxon>Eupercaria</taxon>
        <taxon>Perciformes</taxon>
        <taxon>Notothenioidei</taxon>
        <taxon>Nototheniidae</taxon>
        <taxon>Notothenia</taxon>
    </lineage>
</organism>
<dbReference type="PANTHER" id="PTHR13793">
    <property type="entry name" value="PHD FINGER PROTEINS"/>
    <property type="match status" value="1"/>
</dbReference>
<evidence type="ECO:0000256" key="2">
    <source>
        <dbReference type="ARBA" id="ARBA00022553"/>
    </source>
</evidence>
<dbReference type="PROSITE" id="PS01359">
    <property type="entry name" value="ZF_PHD_1"/>
    <property type="match status" value="1"/>
</dbReference>
<dbReference type="InterPro" id="IPR034732">
    <property type="entry name" value="EPHD"/>
</dbReference>
<dbReference type="Pfam" id="PF13831">
    <property type="entry name" value="PHD_2"/>
    <property type="match status" value="1"/>
</dbReference>
<keyword evidence="3" id="KW-0479">Metal-binding</keyword>
<name>A0A6I9P609_9TELE</name>
<keyword evidence="12" id="KW-1185">Reference proteome</keyword>
<dbReference type="GO" id="GO:0005634">
    <property type="term" value="C:nucleus"/>
    <property type="evidence" value="ECO:0007669"/>
    <property type="project" value="UniProtKB-SubCell"/>
</dbReference>
<keyword evidence="4" id="KW-0677">Repeat</keyword>
<sequence length="263" mass="28817">MVSGERCLAADDEWSTNNMKEMIGGCCVCSDERGWAENPLVYCDGHGCNVAVHQACYGIVQVPTGPWFCRKCESQERAARVRCELCPHKDGALKRTDNGGWAHVVCALYIPEVEFANVSTMEPIVLQSVPHDRYNKTCYICEDQGRESKAATGACMTCNKHGCRQAFHVTCAQFAGLLCEEQGSDADNVKYCGYCKYHHSKLLLAEGHHPQLTAQKSSARPSLGLSDCSRPPTPPAQPLPFDHINQAQSDSSLSLLLSPGIKH</sequence>
<dbReference type="InterPro" id="IPR019787">
    <property type="entry name" value="Znf_PHD-finger"/>
</dbReference>
<dbReference type="OrthoDB" id="20839at2759"/>
<dbReference type="RefSeq" id="XP_010782373.1">
    <property type="nucleotide sequence ID" value="XM_010784071.1"/>
</dbReference>
<dbReference type="GO" id="GO:0006357">
    <property type="term" value="P:regulation of transcription by RNA polymerase II"/>
    <property type="evidence" value="ECO:0007669"/>
    <property type="project" value="TreeGrafter"/>
</dbReference>
<dbReference type="InterPro" id="IPR001965">
    <property type="entry name" value="Znf_PHD"/>
</dbReference>
<dbReference type="Pfam" id="PF13832">
    <property type="entry name" value="zf-HC5HC2H_2"/>
    <property type="match status" value="1"/>
</dbReference>
<keyword evidence="7" id="KW-0539">Nucleus</keyword>
<dbReference type="GeneID" id="104956571"/>
<dbReference type="GO" id="GO:0031491">
    <property type="term" value="F:nucleosome binding"/>
    <property type="evidence" value="ECO:0007669"/>
    <property type="project" value="UniProtKB-ARBA"/>
</dbReference>
<evidence type="ECO:0000256" key="4">
    <source>
        <dbReference type="ARBA" id="ARBA00022737"/>
    </source>
</evidence>
<dbReference type="FunFam" id="3.30.40.10:FF:000053">
    <property type="entry name" value="protein AF-10 isoform X2"/>
    <property type="match status" value="1"/>
</dbReference>
<evidence type="ECO:0000256" key="9">
    <source>
        <dbReference type="SAM" id="MobiDB-lite"/>
    </source>
</evidence>
<dbReference type="SMART" id="SM00249">
    <property type="entry name" value="PHD"/>
    <property type="match status" value="2"/>
</dbReference>
<dbReference type="InterPro" id="IPR011011">
    <property type="entry name" value="Znf_FYVE_PHD"/>
</dbReference>
<dbReference type="GO" id="GO:0042393">
    <property type="term" value="F:histone binding"/>
    <property type="evidence" value="ECO:0007669"/>
    <property type="project" value="TreeGrafter"/>
</dbReference>
<comment type="subcellular location">
    <subcellularLocation>
        <location evidence="1">Nucleus</location>
    </subcellularLocation>
</comment>
<evidence type="ECO:0000313" key="13">
    <source>
        <dbReference type="RefSeq" id="XP_010782373.1"/>
    </source>
</evidence>
<dbReference type="PANTHER" id="PTHR13793:SF93">
    <property type="entry name" value="PROTEIN AF-10"/>
    <property type="match status" value="1"/>
</dbReference>
<evidence type="ECO:0000256" key="6">
    <source>
        <dbReference type="ARBA" id="ARBA00022833"/>
    </source>
</evidence>
<evidence type="ECO:0000256" key="1">
    <source>
        <dbReference type="ARBA" id="ARBA00004123"/>
    </source>
</evidence>
<dbReference type="PROSITE" id="PS51805">
    <property type="entry name" value="EPHD"/>
    <property type="match status" value="1"/>
</dbReference>
<keyword evidence="2" id="KW-0597">Phosphoprotein</keyword>
<evidence type="ECO:0000256" key="7">
    <source>
        <dbReference type="ARBA" id="ARBA00023242"/>
    </source>
</evidence>
<dbReference type="SUPFAM" id="SSF57903">
    <property type="entry name" value="FYVE/PHD zinc finger"/>
    <property type="match status" value="1"/>
</dbReference>
<dbReference type="InterPro" id="IPR019786">
    <property type="entry name" value="Zinc_finger_PHD-type_CS"/>
</dbReference>
<dbReference type="FunFam" id="3.30.40.10:FF:000042">
    <property type="entry name" value="protein AF-10 isoform X1"/>
    <property type="match status" value="1"/>
</dbReference>
<feature type="region of interest" description="Disordered" evidence="9">
    <location>
        <begin position="213"/>
        <end position="239"/>
    </location>
</feature>
<dbReference type="InterPro" id="IPR050701">
    <property type="entry name" value="Histone_Mod_Regulator"/>
</dbReference>
<dbReference type="AlphaFoldDB" id="A0A6I9P609"/>
<dbReference type="KEGG" id="ncc:104956571"/>
<gene>
    <name evidence="13" type="primary">LOC104956571</name>
</gene>
<keyword evidence="5 8" id="KW-0863">Zinc-finger</keyword>
<evidence type="ECO:0000259" key="10">
    <source>
        <dbReference type="PROSITE" id="PS50016"/>
    </source>
</evidence>
<dbReference type="InterPro" id="IPR049781">
    <property type="entry name" value="AF10/AF17_PHD"/>
</dbReference>
<feature type="domain" description="PHD-type" evidence="11">
    <location>
        <begin position="80"/>
        <end position="199"/>
    </location>
</feature>
<evidence type="ECO:0000256" key="3">
    <source>
        <dbReference type="ARBA" id="ARBA00022723"/>
    </source>
</evidence>
<proteinExistence type="predicted"/>
<evidence type="ECO:0000256" key="8">
    <source>
        <dbReference type="PROSITE-ProRule" id="PRU00146"/>
    </source>
</evidence>
<accession>A0A6I9P609</accession>
<evidence type="ECO:0000259" key="11">
    <source>
        <dbReference type="PROSITE" id="PS51805"/>
    </source>
</evidence>
<evidence type="ECO:0000313" key="12">
    <source>
        <dbReference type="Proteomes" id="UP000504611"/>
    </source>
</evidence>
<dbReference type="InterPro" id="IPR013083">
    <property type="entry name" value="Znf_RING/FYVE/PHD"/>
</dbReference>
<dbReference type="CDD" id="cd15574">
    <property type="entry name" value="PHD_AF10_AF17"/>
    <property type="match status" value="1"/>
</dbReference>
<protein>
    <submittedName>
        <fullName evidence="13">Protein AF-10-like</fullName>
    </submittedName>
</protein>
<feature type="domain" description="PHD-type" evidence="10">
    <location>
        <begin position="135"/>
        <end position="198"/>
    </location>
</feature>
<feature type="domain" description="PHD-type" evidence="10">
    <location>
        <begin position="23"/>
        <end position="75"/>
    </location>
</feature>
<keyword evidence="6" id="KW-0862">Zinc</keyword>
<reference evidence="13" key="1">
    <citation type="submission" date="2025-08" db="UniProtKB">
        <authorList>
            <consortium name="RefSeq"/>
        </authorList>
    </citation>
    <scope>IDENTIFICATION</scope>
    <source>
        <tissue evidence="13">Muscle</tissue>
    </source>
</reference>
<dbReference type="GO" id="GO:0008270">
    <property type="term" value="F:zinc ion binding"/>
    <property type="evidence" value="ECO:0007669"/>
    <property type="project" value="UniProtKB-KW"/>
</dbReference>
<dbReference type="Gene3D" id="3.30.40.10">
    <property type="entry name" value="Zinc/RING finger domain, C3HC4 (zinc finger)"/>
    <property type="match status" value="2"/>
</dbReference>
<evidence type="ECO:0000256" key="5">
    <source>
        <dbReference type="ARBA" id="ARBA00022771"/>
    </source>
</evidence>